<dbReference type="Proteomes" id="UP001060085">
    <property type="component" value="Linkage Group LG06"/>
</dbReference>
<gene>
    <name evidence="1" type="ORF">M9H77_27877</name>
</gene>
<dbReference type="EMBL" id="CM044706">
    <property type="protein sequence ID" value="KAI5659084.1"/>
    <property type="molecule type" value="Genomic_DNA"/>
</dbReference>
<proteinExistence type="predicted"/>
<organism evidence="1 2">
    <name type="scientific">Catharanthus roseus</name>
    <name type="common">Madagascar periwinkle</name>
    <name type="synonym">Vinca rosea</name>
    <dbReference type="NCBI Taxonomy" id="4058"/>
    <lineage>
        <taxon>Eukaryota</taxon>
        <taxon>Viridiplantae</taxon>
        <taxon>Streptophyta</taxon>
        <taxon>Embryophyta</taxon>
        <taxon>Tracheophyta</taxon>
        <taxon>Spermatophyta</taxon>
        <taxon>Magnoliopsida</taxon>
        <taxon>eudicotyledons</taxon>
        <taxon>Gunneridae</taxon>
        <taxon>Pentapetalae</taxon>
        <taxon>asterids</taxon>
        <taxon>lamiids</taxon>
        <taxon>Gentianales</taxon>
        <taxon>Apocynaceae</taxon>
        <taxon>Rauvolfioideae</taxon>
        <taxon>Vinceae</taxon>
        <taxon>Catharanthinae</taxon>
        <taxon>Catharanthus</taxon>
    </lineage>
</organism>
<sequence length="218" mass="25098">MKFQSCSDRHRILGHESGGRLTEAILRKSHSLILFDEVEKAHKDVFNLLLQILDDGIMTDGKARTVNFKHTIIIMTANIGGHLSSEQEIADELKKFFKPEFLNRLDEFIIFQKLGDDHLMKILDIMLDEISKRIRDTKSVKIKESFKKKLVLEGNCPTYGARPLRRAITRHLEDTLAENFLRGKIKEGDNVFMEVDENGEVIMNHSYSSRPKSLLKFG</sequence>
<evidence type="ECO:0000313" key="1">
    <source>
        <dbReference type="EMBL" id="KAI5659084.1"/>
    </source>
</evidence>
<evidence type="ECO:0000313" key="2">
    <source>
        <dbReference type="Proteomes" id="UP001060085"/>
    </source>
</evidence>
<protein>
    <submittedName>
        <fullName evidence="1">Uncharacterized protein</fullName>
    </submittedName>
</protein>
<keyword evidence="2" id="KW-1185">Reference proteome</keyword>
<comment type="caution">
    <text evidence="1">The sequence shown here is derived from an EMBL/GenBank/DDBJ whole genome shotgun (WGS) entry which is preliminary data.</text>
</comment>
<name>A0ACC0AFW9_CATRO</name>
<reference evidence="2" key="1">
    <citation type="journal article" date="2023" name="Nat. Plants">
        <title>Single-cell RNA sequencing provides a high-resolution roadmap for understanding the multicellular compartmentation of specialized metabolism.</title>
        <authorList>
            <person name="Sun S."/>
            <person name="Shen X."/>
            <person name="Li Y."/>
            <person name="Li Y."/>
            <person name="Wang S."/>
            <person name="Li R."/>
            <person name="Zhang H."/>
            <person name="Shen G."/>
            <person name="Guo B."/>
            <person name="Wei J."/>
            <person name="Xu J."/>
            <person name="St-Pierre B."/>
            <person name="Chen S."/>
            <person name="Sun C."/>
        </authorList>
    </citation>
    <scope>NUCLEOTIDE SEQUENCE [LARGE SCALE GENOMIC DNA]</scope>
</reference>
<accession>A0ACC0AFW9</accession>